<dbReference type="Gene3D" id="3.20.20.80">
    <property type="entry name" value="Glycosidases"/>
    <property type="match status" value="1"/>
</dbReference>
<evidence type="ECO:0000259" key="5">
    <source>
        <dbReference type="Pfam" id="PF00150"/>
    </source>
</evidence>
<dbReference type="GO" id="GO:0004553">
    <property type="term" value="F:hydrolase activity, hydrolyzing O-glycosyl compounds"/>
    <property type="evidence" value="ECO:0007669"/>
    <property type="project" value="InterPro"/>
</dbReference>
<keyword evidence="1 3" id="KW-0378">Hydrolase</keyword>
<dbReference type="InterPro" id="IPR001547">
    <property type="entry name" value="Glyco_hydro_5"/>
</dbReference>
<dbReference type="InterPro" id="IPR017853">
    <property type="entry name" value="GH"/>
</dbReference>
<dbReference type="Pfam" id="PF00150">
    <property type="entry name" value="Cellulase"/>
    <property type="match status" value="1"/>
</dbReference>
<dbReference type="EMBL" id="CP108021">
    <property type="protein sequence ID" value="WUM22137.1"/>
    <property type="molecule type" value="Genomic_DNA"/>
</dbReference>
<proteinExistence type="inferred from homology"/>
<evidence type="ECO:0000256" key="3">
    <source>
        <dbReference type="RuleBase" id="RU361153"/>
    </source>
</evidence>
<evidence type="ECO:0000256" key="2">
    <source>
        <dbReference type="ARBA" id="ARBA00023295"/>
    </source>
</evidence>
<evidence type="ECO:0000256" key="1">
    <source>
        <dbReference type="ARBA" id="ARBA00022801"/>
    </source>
</evidence>
<dbReference type="PANTHER" id="PTHR12631">
    <property type="entry name" value="ALPHA-L-IDURONIDASE"/>
    <property type="match status" value="1"/>
</dbReference>
<sequence length="554" mass="56825">MRRRILSSVRMSRLELTVLVVLAAMVCAFTSVAFLAKSEVRYTSVEVAAIKQVSLTVGISDSDLFLEAQDPAKVAKSLDAMKALGVNDVRIVIPWGLTETANGQYNWSSIDNMVNAAKARGMTILGVVTTTPAWARPSTWYGDYYAPPANISDYGDFMSVLAKRYSGQVSAYEVWNEPNSALGLSNPDPALYTQMLKAGYTAIKAADSKATVIGGVLGSVISWGGFSVNPVDFVKGMYAAGAAGYFDALSFHPYQYTTPFSQGATLGQSPLNQLNAIRALMEGNGDAAKKIWATEYGLPTGTINPSMPAAEAQQASYIKDFLDAWNSLSYAGKAFLYTTVDRSSSNTTDGEATFGLYRDDWTMKPAAQVVKDWIAAHPTTPTTPPVVTPPANPGDALAAALGAALQQWLQALAAALAAAFAPPTATVAAAPATTVATATANTVAITSTSTPTVAASTAPTSSSTPSSSTAPSGTTPSSTTAAVAPTTATTTAQRSVSSPTTTATTTSAPPATTAATTATGSPTTAASTGTPSTSAPSTAGASTSGKVAATTPVS</sequence>
<dbReference type="SUPFAM" id="SSF51445">
    <property type="entry name" value="(Trans)glycosidases"/>
    <property type="match status" value="1"/>
</dbReference>
<feature type="compositionally biased region" description="Low complexity" evidence="4">
    <location>
        <begin position="448"/>
        <end position="545"/>
    </location>
</feature>
<gene>
    <name evidence="6" type="ORF">OG579_10380</name>
</gene>
<dbReference type="InterPro" id="IPR051923">
    <property type="entry name" value="Glycosyl_Hydrolase_39"/>
</dbReference>
<comment type="similarity">
    <text evidence="3">Belongs to the glycosyl hydrolase 5 (cellulase A) family.</text>
</comment>
<dbReference type="KEGG" id="whr:OG579_10380"/>
<reference evidence="6 7" key="1">
    <citation type="submission" date="2022-10" db="EMBL/GenBank/DDBJ databases">
        <title>The complete genomes of actinobacterial strains from the NBC collection.</title>
        <authorList>
            <person name="Joergensen T.S."/>
            <person name="Alvarez Arevalo M."/>
            <person name="Sterndorff E.B."/>
            <person name="Faurdal D."/>
            <person name="Vuksanovic O."/>
            <person name="Mourched A.-S."/>
            <person name="Charusanti P."/>
            <person name="Shaw S."/>
            <person name="Blin K."/>
            <person name="Weber T."/>
        </authorList>
    </citation>
    <scope>NUCLEOTIDE SEQUENCE [LARGE SCALE GENOMIC DNA]</scope>
    <source>
        <strain evidence="6 7">NBC_00319</strain>
    </source>
</reference>
<feature type="domain" description="Glycoside hydrolase family 5" evidence="5">
    <location>
        <begin position="73"/>
        <end position="303"/>
    </location>
</feature>
<accession>A0AAU4K801</accession>
<keyword evidence="7" id="KW-1185">Reference proteome</keyword>
<dbReference type="PANTHER" id="PTHR12631:SF10">
    <property type="entry name" value="BETA-XYLOSIDASE-LIKE PROTEIN-RELATED"/>
    <property type="match status" value="1"/>
</dbReference>
<organism evidence="6 7">
    <name type="scientific">Williamsia herbipolensis</name>
    <dbReference type="NCBI Taxonomy" id="1603258"/>
    <lineage>
        <taxon>Bacteria</taxon>
        <taxon>Bacillati</taxon>
        <taxon>Actinomycetota</taxon>
        <taxon>Actinomycetes</taxon>
        <taxon>Mycobacteriales</taxon>
        <taxon>Nocardiaceae</taxon>
        <taxon>Williamsia</taxon>
    </lineage>
</organism>
<evidence type="ECO:0000256" key="4">
    <source>
        <dbReference type="SAM" id="MobiDB-lite"/>
    </source>
</evidence>
<dbReference type="Proteomes" id="UP001432128">
    <property type="component" value="Chromosome"/>
</dbReference>
<keyword evidence="2 3" id="KW-0326">Glycosidase</keyword>
<dbReference type="RefSeq" id="WP_328859066.1">
    <property type="nucleotide sequence ID" value="NZ_CP108021.1"/>
</dbReference>
<dbReference type="AlphaFoldDB" id="A0AAU4K801"/>
<evidence type="ECO:0000313" key="6">
    <source>
        <dbReference type="EMBL" id="WUM22137.1"/>
    </source>
</evidence>
<dbReference type="GO" id="GO:0000272">
    <property type="term" value="P:polysaccharide catabolic process"/>
    <property type="evidence" value="ECO:0007669"/>
    <property type="project" value="InterPro"/>
</dbReference>
<protein>
    <submittedName>
        <fullName evidence="6">Glycoside hydrolase family 5 protein</fullName>
    </submittedName>
</protein>
<evidence type="ECO:0000313" key="7">
    <source>
        <dbReference type="Proteomes" id="UP001432128"/>
    </source>
</evidence>
<name>A0AAU4K801_9NOCA</name>
<feature type="region of interest" description="Disordered" evidence="4">
    <location>
        <begin position="448"/>
        <end position="554"/>
    </location>
</feature>